<dbReference type="Gene3D" id="1.10.569.10">
    <property type="entry name" value="Aldehyde Ferredoxin Oxidoreductase Protein, subunit A, domain 2"/>
    <property type="match status" value="1"/>
</dbReference>
<dbReference type="PANTHER" id="PTHR30038:SF0">
    <property type="entry name" value="TUNGSTEN-CONTAINING ALDEHYDE FERREDOXIN OXIDOREDUCTASE"/>
    <property type="match status" value="1"/>
</dbReference>
<reference evidence="2" key="1">
    <citation type="journal article" date="2014" name="Front. Microbiol.">
        <title>High frequency of phylogenetically diverse reductive dehalogenase-homologous genes in deep subseafloor sedimentary metagenomes.</title>
        <authorList>
            <person name="Kawai M."/>
            <person name="Futagami T."/>
            <person name="Toyoda A."/>
            <person name="Takaki Y."/>
            <person name="Nishi S."/>
            <person name="Hori S."/>
            <person name="Arai W."/>
            <person name="Tsubouchi T."/>
            <person name="Morono Y."/>
            <person name="Uchiyama I."/>
            <person name="Ito T."/>
            <person name="Fujiyama A."/>
            <person name="Inagaki F."/>
            <person name="Takami H."/>
        </authorList>
    </citation>
    <scope>NUCLEOTIDE SEQUENCE</scope>
    <source>
        <strain evidence="2">Expedition CK06-06</strain>
    </source>
</reference>
<dbReference type="InterPro" id="IPR051919">
    <property type="entry name" value="W-dependent_AOR"/>
</dbReference>
<feature type="non-terminal residue" evidence="2">
    <location>
        <position position="290"/>
    </location>
</feature>
<dbReference type="GO" id="GO:0016625">
    <property type="term" value="F:oxidoreductase activity, acting on the aldehyde or oxo group of donors, iron-sulfur protein as acceptor"/>
    <property type="evidence" value="ECO:0007669"/>
    <property type="project" value="InterPro"/>
</dbReference>
<organism evidence="2">
    <name type="scientific">marine sediment metagenome</name>
    <dbReference type="NCBI Taxonomy" id="412755"/>
    <lineage>
        <taxon>unclassified sequences</taxon>
        <taxon>metagenomes</taxon>
        <taxon>ecological metagenomes</taxon>
    </lineage>
</organism>
<protein>
    <recommendedName>
        <fullName evidence="1">Aldehyde ferredoxin oxidoreductase C-terminal domain-containing protein</fullName>
    </recommendedName>
</protein>
<comment type="caution">
    <text evidence="2">The sequence shown here is derived from an EMBL/GenBank/DDBJ whole genome shotgun (WGS) entry which is preliminary data.</text>
</comment>
<dbReference type="SUPFAM" id="SSF48310">
    <property type="entry name" value="Aldehyde ferredoxin oxidoreductase, C-terminal domains"/>
    <property type="match status" value="1"/>
</dbReference>
<evidence type="ECO:0000259" key="1">
    <source>
        <dbReference type="Pfam" id="PF01314"/>
    </source>
</evidence>
<dbReference type="InterPro" id="IPR001203">
    <property type="entry name" value="OxRdtase_Ald_Fedxn_C"/>
</dbReference>
<dbReference type="InterPro" id="IPR036021">
    <property type="entry name" value="Tungsten_al_ferr_oxy-like_C"/>
</dbReference>
<dbReference type="GO" id="GO:0009055">
    <property type="term" value="F:electron transfer activity"/>
    <property type="evidence" value="ECO:0007669"/>
    <property type="project" value="InterPro"/>
</dbReference>
<gene>
    <name evidence="2" type="ORF">S12H4_26909</name>
</gene>
<evidence type="ECO:0000313" key="2">
    <source>
        <dbReference type="EMBL" id="GAI93320.1"/>
    </source>
</evidence>
<dbReference type="InterPro" id="IPR013984">
    <property type="entry name" value="Ald_Fedxn_OxRdtase_dom2"/>
</dbReference>
<accession>X1U0D4</accession>
<feature type="domain" description="Aldehyde ferredoxin oxidoreductase C-terminal" evidence="1">
    <location>
        <begin position="19"/>
        <end position="283"/>
    </location>
</feature>
<dbReference type="AlphaFoldDB" id="X1U0D4"/>
<dbReference type="PANTHER" id="PTHR30038">
    <property type="entry name" value="ALDEHYDE FERREDOXIN OXIDOREDUCTASE"/>
    <property type="match status" value="1"/>
</dbReference>
<proteinExistence type="predicted"/>
<dbReference type="GO" id="GO:0051536">
    <property type="term" value="F:iron-sulfur cluster binding"/>
    <property type="evidence" value="ECO:0007669"/>
    <property type="project" value="InterPro"/>
</dbReference>
<sequence>DRKTKGVEIKDKKKFKESVARFAKGVSSHPMMDLLKEFGTPLLVNMINELGCLATRNYSVGQFKGVEKISGEYIAELMAKRPNAVPDHKCMNGCIISCSNIFTDMKGKVIVSGLEFETIALTGSNCMIDDIDIIARINRACNDIGVDTMDVGAAIALAMEAAVLKLGDGEAALSLVNEIGKGTENGIMIGNGCRFTGEKLESKRIPHVKGQGLAGYDPRGLKGTGATYATSAMGADHTCGNAIPNPLNPAYDPASPEGQGQMSKFLQTYHAAIDSLGICLFAALPPLDMT</sequence>
<dbReference type="Pfam" id="PF01314">
    <property type="entry name" value="AFOR_C"/>
    <property type="match status" value="1"/>
</dbReference>
<feature type="non-terminal residue" evidence="2">
    <location>
        <position position="1"/>
    </location>
</feature>
<dbReference type="EMBL" id="BARW01015314">
    <property type="protein sequence ID" value="GAI93320.1"/>
    <property type="molecule type" value="Genomic_DNA"/>
</dbReference>
<name>X1U0D4_9ZZZZ</name>